<keyword evidence="9" id="KW-1185">Reference proteome</keyword>
<keyword evidence="7" id="KW-1133">Transmembrane helix</keyword>
<sequence length="501" mass="56296">MASLAYISTAVQAHTWVSSMIVVLLGLMYIITYRVFFHPLSRYPGPLLGRFTDFYSFYGVYKQNRTKLQYGFLQKYGSPVRFSTNELVFSDLKTVSEIYGQSSTMPEKERRISEALSATGVPSVLTIVDRVHHGRVRRLLANGFSLKSMLDSERAIAQRIELYVDLTFRSGTSSDSAGPRDIYRNTHKLFLDIISQLGFGKSFDSLSDENSTALEDVESFGQVVPPQAFFPGFRYLPFDSIREGFKGVARLEVFAKECVNKQMDGTGKHDSDPQSILSNMFDAQEAESSTRLTMGEIVENTIIFLVAGTGTTAVTLTYLIWECGRRPEIMKKLVEEIRAAFPDPTVMPTYVEASKLKYLSNVIDETLRLWGPLNTGVPRTSTGRMIDGKYFPAGVGISNNPYATARDPEIFPQPNAYEPDRWNGASAEMRLMSRPFSIGPRNCIGRHLALMGLCLTVARVFQLFDIETDPSMTEDRMRLKDRGVFSPWDESLLVWAQSAKS</sequence>
<evidence type="ECO:0008006" key="10">
    <source>
        <dbReference type="Google" id="ProtNLM"/>
    </source>
</evidence>
<protein>
    <recommendedName>
        <fullName evidence="10">Cytochrome P450</fullName>
    </recommendedName>
</protein>
<keyword evidence="6" id="KW-0349">Heme</keyword>
<dbReference type="PRINTS" id="PR00385">
    <property type="entry name" value="P450"/>
</dbReference>
<proteinExistence type="inferred from homology"/>
<gene>
    <name evidence="8" type="ORF">LTR69_010788</name>
</gene>
<dbReference type="InterPro" id="IPR017972">
    <property type="entry name" value="Cyt_P450_CS"/>
</dbReference>
<evidence type="ECO:0000313" key="9">
    <source>
        <dbReference type="Proteomes" id="UP001345691"/>
    </source>
</evidence>
<feature type="transmembrane region" description="Helical" evidence="7">
    <location>
        <begin position="16"/>
        <end position="36"/>
    </location>
</feature>
<keyword evidence="5 6" id="KW-0408">Iron</keyword>
<keyword evidence="6" id="KW-0503">Monooxygenase</keyword>
<name>A0ABR0IW93_9EURO</name>
<dbReference type="PANTHER" id="PTHR24305">
    <property type="entry name" value="CYTOCHROME P450"/>
    <property type="match status" value="1"/>
</dbReference>
<dbReference type="EMBL" id="JAVRRF010000040">
    <property type="protein sequence ID" value="KAK5050154.1"/>
    <property type="molecule type" value="Genomic_DNA"/>
</dbReference>
<reference evidence="8 9" key="1">
    <citation type="submission" date="2023-08" db="EMBL/GenBank/DDBJ databases">
        <title>Black Yeasts Isolated from many extreme environments.</title>
        <authorList>
            <person name="Coleine C."/>
            <person name="Stajich J.E."/>
            <person name="Selbmann L."/>
        </authorList>
    </citation>
    <scope>NUCLEOTIDE SEQUENCE [LARGE SCALE GENOMIC DNA]</scope>
    <source>
        <strain evidence="8 9">CCFEE 6328</strain>
    </source>
</reference>
<dbReference type="PRINTS" id="PR00463">
    <property type="entry name" value="EP450I"/>
</dbReference>
<dbReference type="Proteomes" id="UP001345691">
    <property type="component" value="Unassembled WGS sequence"/>
</dbReference>
<comment type="cofactor">
    <cofactor evidence="1">
        <name>heme</name>
        <dbReference type="ChEBI" id="CHEBI:30413"/>
    </cofactor>
</comment>
<accession>A0ABR0IW93</accession>
<dbReference type="InterPro" id="IPR050121">
    <property type="entry name" value="Cytochrome_P450_monoxygenase"/>
</dbReference>
<organism evidence="8 9">
    <name type="scientific">Exophiala sideris</name>
    <dbReference type="NCBI Taxonomy" id="1016849"/>
    <lineage>
        <taxon>Eukaryota</taxon>
        <taxon>Fungi</taxon>
        <taxon>Dikarya</taxon>
        <taxon>Ascomycota</taxon>
        <taxon>Pezizomycotina</taxon>
        <taxon>Eurotiomycetes</taxon>
        <taxon>Chaetothyriomycetidae</taxon>
        <taxon>Chaetothyriales</taxon>
        <taxon>Herpotrichiellaceae</taxon>
        <taxon>Exophiala</taxon>
    </lineage>
</organism>
<keyword evidence="7" id="KW-0472">Membrane</keyword>
<evidence type="ECO:0000256" key="7">
    <source>
        <dbReference type="SAM" id="Phobius"/>
    </source>
</evidence>
<dbReference type="InterPro" id="IPR036396">
    <property type="entry name" value="Cyt_P450_sf"/>
</dbReference>
<evidence type="ECO:0000313" key="8">
    <source>
        <dbReference type="EMBL" id="KAK5050154.1"/>
    </source>
</evidence>
<evidence type="ECO:0000256" key="3">
    <source>
        <dbReference type="ARBA" id="ARBA00022723"/>
    </source>
</evidence>
<evidence type="ECO:0000256" key="6">
    <source>
        <dbReference type="RuleBase" id="RU000461"/>
    </source>
</evidence>
<keyword evidence="3 6" id="KW-0479">Metal-binding</keyword>
<evidence type="ECO:0000256" key="5">
    <source>
        <dbReference type="ARBA" id="ARBA00023004"/>
    </source>
</evidence>
<dbReference type="PROSITE" id="PS00086">
    <property type="entry name" value="CYTOCHROME_P450"/>
    <property type="match status" value="1"/>
</dbReference>
<feature type="transmembrane region" description="Helical" evidence="7">
    <location>
        <begin position="301"/>
        <end position="321"/>
    </location>
</feature>
<comment type="similarity">
    <text evidence="2 6">Belongs to the cytochrome P450 family.</text>
</comment>
<dbReference type="InterPro" id="IPR001128">
    <property type="entry name" value="Cyt_P450"/>
</dbReference>
<dbReference type="SUPFAM" id="SSF48264">
    <property type="entry name" value="Cytochrome P450"/>
    <property type="match status" value="1"/>
</dbReference>
<evidence type="ECO:0000256" key="2">
    <source>
        <dbReference type="ARBA" id="ARBA00010617"/>
    </source>
</evidence>
<keyword evidence="4 6" id="KW-0560">Oxidoreductase</keyword>
<dbReference type="Pfam" id="PF00067">
    <property type="entry name" value="p450"/>
    <property type="match status" value="1"/>
</dbReference>
<keyword evidence="7" id="KW-0812">Transmembrane</keyword>
<comment type="caution">
    <text evidence="8">The sequence shown here is derived from an EMBL/GenBank/DDBJ whole genome shotgun (WGS) entry which is preliminary data.</text>
</comment>
<dbReference type="Gene3D" id="1.10.630.10">
    <property type="entry name" value="Cytochrome P450"/>
    <property type="match status" value="1"/>
</dbReference>
<dbReference type="InterPro" id="IPR002401">
    <property type="entry name" value="Cyt_P450_E_grp-I"/>
</dbReference>
<evidence type="ECO:0000256" key="1">
    <source>
        <dbReference type="ARBA" id="ARBA00001971"/>
    </source>
</evidence>
<evidence type="ECO:0000256" key="4">
    <source>
        <dbReference type="ARBA" id="ARBA00023002"/>
    </source>
</evidence>
<dbReference type="PANTHER" id="PTHR24305:SF166">
    <property type="entry name" value="CYTOCHROME P450 12A4, MITOCHONDRIAL-RELATED"/>
    <property type="match status" value="1"/>
</dbReference>